<dbReference type="KEGG" id="mox:DAMO_2345"/>
<dbReference type="Gene3D" id="3.40.50.720">
    <property type="entry name" value="NAD(P)-binding Rossmann-like Domain"/>
    <property type="match status" value="1"/>
</dbReference>
<dbReference type="PANTHER" id="PTHR43574">
    <property type="entry name" value="EPIMERASE-RELATED"/>
    <property type="match status" value="1"/>
</dbReference>
<accession>D5MIN6</accession>
<sequence length="342" mass="38116">MWMQRAKDRALEPGTIVLTGCAGFIGCKVAELLLHAGHLVIGIDNLNDAYDVRLKQWRLEQILHHPGFQFHQLDISNRAALSALFESACGTPGNRPSAIINLAARAGVRQSVEDPWVYFDTNVTGTLNLLDLCRTLSINKFILASTSSLYGQGNAMPYREDANTDAPLSPYAASKKAAEAFCYTYHYLYGIDVTVFRYFTVYGPAGRPDMSLFRFVQWISEERPVMLYGDGRQSRDFTFVDDIARGTIAGLTPLGFEIINLGSDTPIVLMDAVRLVEALVGKRAEIVHASRHPADVQATWAEISKAKRLLDWQPQSTFQDGVGALVRWYQTNREWARHVSTG</sequence>
<dbReference type="HOGENOM" id="CLU_007383_1_7_0"/>
<reference evidence="3 4" key="1">
    <citation type="journal article" date="2010" name="Nature">
        <title>Nitrite-driven anaerobic methane oxidation by oxygenic bacteria.</title>
        <authorList>
            <person name="Ettwig K.F."/>
            <person name="Butler M.K."/>
            <person name="Le Paslier D."/>
            <person name="Pelletier E."/>
            <person name="Mangenot S."/>
            <person name="Kuypers M.M.M."/>
            <person name="Schreiber F."/>
            <person name="Dutilh B.E."/>
            <person name="Zedelius J."/>
            <person name="de Beer D."/>
            <person name="Gloerich J."/>
            <person name="Wessels H.J.C.T."/>
            <person name="van Allen T."/>
            <person name="Luesken F."/>
            <person name="Wu M."/>
            <person name="van de Pas-Schoonen K.T."/>
            <person name="Op den Camp H.J.M."/>
            <person name="Janssen-Megens E.M."/>
            <person name="Francoijs K-J."/>
            <person name="Stunnenberg H."/>
            <person name="Weissenbach J."/>
            <person name="Jetten M.S.M."/>
            <person name="Strous M."/>
        </authorList>
    </citation>
    <scope>NUCLEOTIDE SEQUENCE [LARGE SCALE GENOMIC DNA]</scope>
</reference>
<dbReference type="eggNOG" id="COG0451">
    <property type="taxonomic scope" value="Bacteria"/>
</dbReference>
<dbReference type="PATRIC" id="fig|671143.5.peg.2063"/>
<dbReference type="STRING" id="671143.DAMO_2345"/>
<keyword evidence="1" id="KW-0520">NAD</keyword>
<protein>
    <recommendedName>
        <fullName evidence="2">NAD(P)-binding domain-containing protein</fullName>
    </recommendedName>
</protein>
<dbReference type="InterPro" id="IPR016040">
    <property type="entry name" value="NAD(P)-bd_dom"/>
</dbReference>
<evidence type="ECO:0000256" key="1">
    <source>
        <dbReference type="ARBA" id="ARBA00023027"/>
    </source>
</evidence>
<dbReference type="EMBL" id="FP565575">
    <property type="protein sequence ID" value="CBE69393.1"/>
    <property type="molecule type" value="Genomic_DNA"/>
</dbReference>
<dbReference type="PROSITE" id="PS51257">
    <property type="entry name" value="PROKAR_LIPOPROTEIN"/>
    <property type="match status" value="1"/>
</dbReference>
<dbReference type="Proteomes" id="UP000006898">
    <property type="component" value="Chromosome"/>
</dbReference>
<evidence type="ECO:0000259" key="2">
    <source>
        <dbReference type="Pfam" id="PF16363"/>
    </source>
</evidence>
<dbReference type="AlphaFoldDB" id="D5MIN6"/>
<name>D5MIN6_METO1</name>
<dbReference type="PRINTS" id="PR01713">
    <property type="entry name" value="NUCEPIMERASE"/>
</dbReference>
<gene>
    <name evidence="3" type="ORF">DAMO_2345</name>
</gene>
<dbReference type="InterPro" id="IPR036291">
    <property type="entry name" value="NAD(P)-bd_dom_sf"/>
</dbReference>
<organism evidence="3 4">
    <name type="scientific">Methylomirabilis oxygeniifera</name>
    <dbReference type="NCBI Taxonomy" id="671143"/>
    <lineage>
        <taxon>Bacteria</taxon>
        <taxon>Candidatus Methylomirabilota</taxon>
        <taxon>Candidatus Methylomirabilia</taxon>
        <taxon>Candidatus Methylomirabilales</taxon>
        <taxon>Candidatus Methylomirabilaceae</taxon>
        <taxon>Candidatus Methylomirabilis</taxon>
    </lineage>
</organism>
<evidence type="ECO:0000313" key="3">
    <source>
        <dbReference type="EMBL" id="CBE69393.1"/>
    </source>
</evidence>
<feature type="domain" description="NAD(P)-binding" evidence="2">
    <location>
        <begin position="18"/>
        <end position="322"/>
    </location>
</feature>
<evidence type="ECO:0000313" key="4">
    <source>
        <dbReference type="Proteomes" id="UP000006898"/>
    </source>
</evidence>
<proteinExistence type="predicted"/>
<dbReference type="SUPFAM" id="SSF51735">
    <property type="entry name" value="NAD(P)-binding Rossmann-fold domains"/>
    <property type="match status" value="1"/>
</dbReference>
<dbReference type="Pfam" id="PF16363">
    <property type="entry name" value="GDP_Man_Dehyd"/>
    <property type="match status" value="1"/>
</dbReference>